<dbReference type="SUPFAM" id="SSF50249">
    <property type="entry name" value="Nucleic acid-binding proteins"/>
    <property type="match status" value="1"/>
</dbReference>
<protein>
    <recommendedName>
        <fullName evidence="4">Replication restart protein PriB</fullName>
    </recommendedName>
</protein>
<gene>
    <name evidence="4 5" type="primary">priB</name>
    <name evidence="5" type="ORF">QB898_00080</name>
</gene>
<keyword evidence="3 4" id="KW-0238">DNA-binding</keyword>
<dbReference type="InterPro" id="IPR012340">
    <property type="entry name" value="NA-bd_OB-fold"/>
</dbReference>
<keyword evidence="6" id="KW-1185">Reference proteome</keyword>
<evidence type="ECO:0000313" key="6">
    <source>
        <dbReference type="Proteomes" id="UP001237156"/>
    </source>
</evidence>
<dbReference type="AlphaFoldDB" id="A0AAW6RHM9"/>
<dbReference type="EMBL" id="JARVII010000001">
    <property type="protein sequence ID" value="MDG9698131.1"/>
    <property type="molecule type" value="Genomic_DNA"/>
</dbReference>
<organism evidence="5 6">
    <name type="scientific">Ottowia cancrivicina</name>
    <dbReference type="NCBI Taxonomy" id="3040346"/>
    <lineage>
        <taxon>Bacteria</taxon>
        <taxon>Pseudomonadati</taxon>
        <taxon>Pseudomonadota</taxon>
        <taxon>Betaproteobacteria</taxon>
        <taxon>Burkholderiales</taxon>
        <taxon>Comamonadaceae</taxon>
        <taxon>Ottowia</taxon>
    </lineage>
</organism>
<proteinExistence type="inferred from homology"/>
<name>A0AAW6RHM9_9BURK</name>
<evidence type="ECO:0000256" key="1">
    <source>
        <dbReference type="ARBA" id="ARBA00022515"/>
    </source>
</evidence>
<evidence type="ECO:0000313" key="5">
    <source>
        <dbReference type="EMBL" id="MDG9698131.1"/>
    </source>
</evidence>
<dbReference type="GO" id="GO:1990077">
    <property type="term" value="C:primosome complex"/>
    <property type="evidence" value="ECO:0007669"/>
    <property type="project" value="UniProtKB-UniRule"/>
</dbReference>
<dbReference type="PIRSF" id="PIRSF003135">
    <property type="entry name" value="Primosomal_n"/>
    <property type="match status" value="1"/>
</dbReference>
<dbReference type="PROSITE" id="PS50935">
    <property type="entry name" value="SSB"/>
    <property type="match status" value="1"/>
</dbReference>
<dbReference type="InterPro" id="IPR000424">
    <property type="entry name" value="Primosome_PriB/ssb"/>
</dbReference>
<dbReference type="InterPro" id="IPR023646">
    <property type="entry name" value="Prisomal_replication_PriB"/>
</dbReference>
<keyword evidence="1 4" id="KW-0639">Primosome</keyword>
<dbReference type="Proteomes" id="UP001237156">
    <property type="component" value="Unassembled WGS sequence"/>
</dbReference>
<dbReference type="NCBIfam" id="TIGR04418">
    <property type="entry name" value="PriB_gamma"/>
    <property type="match status" value="1"/>
</dbReference>
<dbReference type="GO" id="GO:0003697">
    <property type="term" value="F:single-stranded DNA binding"/>
    <property type="evidence" value="ECO:0007669"/>
    <property type="project" value="UniProtKB-UniRule"/>
</dbReference>
<accession>A0AAW6RHM9</accession>
<dbReference type="Pfam" id="PF22657">
    <property type="entry name" value="SSB_1"/>
    <property type="match status" value="1"/>
</dbReference>
<dbReference type="Gene3D" id="2.40.50.140">
    <property type="entry name" value="Nucleic acid-binding proteins"/>
    <property type="match status" value="1"/>
</dbReference>
<comment type="similarity">
    <text evidence="4">Belongs to the PriB family.</text>
</comment>
<dbReference type="GO" id="GO:0006269">
    <property type="term" value="P:DNA replication, synthesis of primer"/>
    <property type="evidence" value="ECO:0007669"/>
    <property type="project" value="UniProtKB-KW"/>
</dbReference>
<comment type="subunit">
    <text evidence="4">Homodimer. Interacts with PriA and DnaT. Component of the replication restart primosome. Primosome assembly occurs via a 'hand-off' mechanism. PriA binds to replication forks, subsequently PriB then DnaT bind; DnaT then displaces ssDNA to generate the helicase loading substrate.</text>
</comment>
<evidence type="ECO:0000256" key="2">
    <source>
        <dbReference type="ARBA" id="ARBA00022705"/>
    </source>
</evidence>
<comment type="caution">
    <text evidence="5">The sequence shown here is derived from an EMBL/GenBank/DDBJ whole genome shotgun (WGS) entry which is preliminary data.</text>
</comment>
<evidence type="ECO:0000256" key="3">
    <source>
        <dbReference type="ARBA" id="ARBA00023125"/>
    </source>
</evidence>
<sequence length="97" mass="10689">MNRIDIAGVIEERGALRHTPAGLPALDLRLCHESEQPEAGQPRKVSLTLKAVAIGQVAQRLDRQAAGAQARFTGFLASPRQSRQVVFHIQDFQQDSF</sequence>
<keyword evidence="2 4" id="KW-0235">DNA replication</keyword>
<dbReference type="RefSeq" id="WP_050715868.1">
    <property type="nucleotide sequence ID" value="NZ_JARVII010000001.1"/>
</dbReference>
<reference evidence="5 6" key="1">
    <citation type="submission" date="2023-04" db="EMBL/GenBank/DDBJ databases">
        <title>Ottowia paracancer sp. nov., isolated from human stomach.</title>
        <authorList>
            <person name="Song Y."/>
        </authorList>
    </citation>
    <scope>NUCLEOTIDE SEQUENCE [LARGE SCALE GENOMIC DNA]</scope>
    <source>
        <strain evidence="5 6">10c7w1</strain>
    </source>
</reference>
<evidence type="ECO:0000256" key="4">
    <source>
        <dbReference type="HAMAP-Rule" id="MF_00720"/>
    </source>
</evidence>
<dbReference type="HAMAP" id="MF_00720">
    <property type="entry name" value="PriB"/>
    <property type="match status" value="1"/>
</dbReference>
<comment type="function">
    <text evidence="4">Involved in the restart of stalled replication forks, which reloads the replicative helicase on sites other than the origin of replication; the PriA-PriB pathway is the major replication restart pathway. During primosome assembly it facilitates complex formation between PriA and DnaT on DNA; stabilizes PriA on DNA. Stimulates the DNA unwinding activity of PriA helicase.</text>
</comment>